<dbReference type="AlphaFoldDB" id="A0A1D9MHH9"/>
<evidence type="ECO:0000313" key="5">
    <source>
        <dbReference type="EMBL" id="AOZ71286.1"/>
    </source>
</evidence>
<accession>A0A1D9MHH9</accession>
<dbReference type="InterPro" id="IPR051162">
    <property type="entry name" value="T4SS_component"/>
</dbReference>
<reference evidence="5 6" key="1">
    <citation type="submission" date="2016-10" db="EMBL/GenBank/DDBJ databases">
        <title>Rhodobacter sp. LPB0142, isolated from sea water.</title>
        <authorList>
            <person name="Kim E."/>
            <person name="Yi H."/>
        </authorList>
    </citation>
    <scope>NUCLEOTIDE SEQUENCE [LARGE SCALE GENOMIC DNA]</scope>
    <source>
        <strain evidence="5 6">LPB0142</strain>
        <plasmid evidence="6">Plasmid pej01</plasmid>
    </source>
</reference>
<evidence type="ECO:0000313" key="6">
    <source>
        <dbReference type="Proteomes" id="UP000176562"/>
    </source>
</evidence>
<geneLocation type="plasmid" evidence="6">
    <name>pej01</name>
</geneLocation>
<evidence type="ECO:0000259" key="4">
    <source>
        <dbReference type="SMART" id="SM00382"/>
    </source>
</evidence>
<dbReference type="RefSeq" id="WP_071167409.1">
    <property type="nucleotide sequence ID" value="NZ_CP017782.1"/>
</dbReference>
<dbReference type="PANTHER" id="PTHR30121:SF12">
    <property type="entry name" value="TYPE IV SECRETION SYSTEM PROTEIN CAGE"/>
    <property type="match status" value="1"/>
</dbReference>
<dbReference type="Pfam" id="PF03135">
    <property type="entry name" value="CagE_TrbE_VirB"/>
    <property type="match status" value="1"/>
</dbReference>
<evidence type="ECO:0000256" key="1">
    <source>
        <dbReference type="ARBA" id="ARBA00006512"/>
    </source>
</evidence>
<gene>
    <name evidence="5" type="ORF">LPB142_17670</name>
</gene>
<feature type="domain" description="AAA+ ATPase" evidence="4">
    <location>
        <begin position="437"/>
        <end position="705"/>
    </location>
</feature>
<keyword evidence="3" id="KW-0067">ATP-binding</keyword>
<comment type="similarity">
    <text evidence="1">Belongs to the TrbE/VirB4 family.</text>
</comment>
<organism evidence="5 6">
    <name type="scientific">Rhodobacter xanthinilyticus</name>
    <dbReference type="NCBI Taxonomy" id="1850250"/>
    <lineage>
        <taxon>Bacteria</taxon>
        <taxon>Pseudomonadati</taxon>
        <taxon>Pseudomonadota</taxon>
        <taxon>Alphaproteobacteria</taxon>
        <taxon>Rhodobacterales</taxon>
        <taxon>Rhodobacter group</taxon>
        <taxon>Rhodobacter</taxon>
    </lineage>
</organism>
<name>A0A1D9MHH9_9RHOB</name>
<keyword evidence="6" id="KW-1185">Reference proteome</keyword>
<dbReference type="InterPro" id="IPR003593">
    <property type="entry name" value="AAA+_ATPase"/>
</dbReference>
<proteinExistence type="inferred from homology"/>
<dbReference type="SMART" id="SM00382">
    <property type="entry name" value="AAA"/>
    <property type="match status" value="1"/>
</dbReference>
<dbReference type="SUPFAM" id="SSF52540">
    <property type="entry name" value="P-loop containing nucleoside triphosphate hydrolases"/>
    <property type="match status" value="1"/>
</dbReference>
<dbReference type="GO" id="GO:0005524">
    <property type="term" value="F:ATP binding"/>
    <property type="evidence" value="ECO:0007669"/>
    <property type="project" value="UniProtKB-KW"/>
</dbReference>
<keyword evidence="2" id="KW-0547">Nucleotide-binding</keyword>
<dbReference type="InterPro" id="IPR018145">
    <property type="entry name" value="CagE_TrbE_VirB_cntrl_dom"/>
</dbReference>
<sequence>MFPELAETKRTPRARGLHTRDPKVYAHLPYLIEIDDETVRTRENALMVSFEIIGIDGVTSGQSTILALRAGLAHLFDTLDERFCFYLHRLMRPTTTGVAPIRGSGFAADVDRVWTDELALRNLQESVLVLTVVRRQTSVLPVPLFRRAASKVWGDDTARRLEELREVAAILESGLGVRTKRLRTSDGSLLGFYASLLTGEMKPLRRAPFCLLAEDAAAASLHFGKGQFTVEEGGLRPRVGALLFVKSYPTSTWPGMLDALGASRDVIISHSYSPIERTGIAERVKRRVAQMRAAEDIAATIEAQLFEAADKAESGTLGFGLHQMTITIFADDVAALETEVARVRGIAHQNGMRLVREVTALEAGVFAMHPGNMDYRARDMTVSSINFADLAALHAADTGTGAEALPWRTPITVFPTLQGSLHRFSFHEPGDPQAEPTNGHTLVLGKSGGGKTTTVAFLAAQAQRAGGRTIIFDKEAGLKMAVHALGGRYAEIRAGRPTGLNPLATEAGERGEAWLLDWLVSLLESRSGAMTPLQSEAIKSAIAQNGKARAGLRNFRAFQELFGDVGDGLDLAQRLAEWGPGGRYGWVFGEANEPVVDFESHDVTAVDLTEILDLGTERSAILGYLFRRIEMLIEEKRPTLILIDEAWKVLDDDYFSRKLAEWLVTARKKNVVVVMMTQFPSQIRGSKARSILEALPNQLLFPNGEAEASDYDGFRLTDGELDFVLTPIPGQRLVLSRNPRGSTVLDVDLKALGSLLTALGGGQAGINAFGADYATRPQFWKE</sequence>
<dbReference type="Proteomes" id="UP000176562">
    <property type="component" value="Plasmid pEJ01"/>
</dbReference>
<dbReference type="Gene3D" id="3.40.50.300">
    <property type="entry name" value="P-loop containing nucleotide triphosphate hydrolases"/>
    <property type="match status" value="2"/>
</dbReference>
<dbReference type="KEGG" id="rhp:LPB142_17670"/>
<dbReference type="InterPro" id="IPR027417">
    <property type="entry name" value="P-loop_NTPase"/>
</dbReference>
<evidence type="ECO:0000256" key="2">
    <source>
        <dbReference type="ARBA" id="ARBA00022741"/>
    </source>
</evidence>
<dbReference type="EMBL" id="CP017782">
    <property type="protein sequence ID" value="AOZ71286.1"/>
    <property type="molecule type" value="Genomic_DNA"/>
</dbReference>
<dbReference type="PANTHER" id="PTHR30121">
    <property type="entry name" value="UNCHARACTERIZED PROTEIN YJGR-RELATED"/>
    <property type="match status" value="1"/>
</dbReference>
<protein>
    <recommendedName>
        <fullName evidence="4">AAA+ ATPase domain-containing protein</fullName>
    </recommendedName>
</protein>
<keyword evidence="5" id="KW-0614">Plasmid</keyword>
<evidence type="ECO:0000256" key="3">
    <source>
        <dbReference type="ARBA" id="ARBA00022840"/>
    </source>
</evidence>